<dbReference type="Proteomes" id="UP001302745">
    <property type="component" value="Unassembled WGS sequence"/>
</dbReference>
<feature type="compositionally biased region" description="Low complexity" evidence="2">
    <location>
        <begin position="599"/>
        <end position="629"/>
    </location>
</feature>
<keyword evidence="3" id="KW-0472">Membrane</keyword>
<dbReference type="EMBL" id="MU857017">
    <property type="protein sequence ID" value="KAK4151404.1"/>
    <property type="molecule type" value="Genomic_DNA"/>
</dbReference>
<gene>
    <name evidence="4" type="ORF">C8A00DRAFT_45372</name>
</gene>
<feature type="region of interest" description="Disordered" evidence="2">
    <location>
        <begin position="514"/>
        <end position="543"/>
    </location>
</feature>
<keyword evidence="3" id="KW-1133">Transmembrane helix</keyword>
<sequence>MSSTITLNLFALVASAAILLQLPTRLFELVEVANTPLSLLPFLLASLFLLLSAWSRPPPGVLTLTGHFMSWTVGGLFVAIDWLRNVGMFAEFVDRLLLDEERRSVLEPELFKLRSRYKKQQATLAQLDRDYSEACKEYKKRCRQVPSELWPRRQPGTFAAKYHDIDLTTEWSDDGVYTIVKMFYATDLKVVFLCAKVNELRSAILANDEHIRQLSTTLKGEQQAVLDLGKRIPEHKARLRREEAEEIRQAKIQKRTDSIWNYEKRRPYWFERAPQPPHRAPIPNFWEPSSQAIYHPVVAPISAPTPCFESEQNLAIYHPVVVPISAPAPCLEALFGCPQEALDMAEPVDVDMLDAPDLVEEDSDVSMMDVSMDVSIMDVEMAGPVVANNDEMVEVSYEPLFRQVPPVPALPALPFHPTPVSTVFADTAMEVEQEQPLLSLPEPLSIPVRPSAVPLAAAAAPKVNAQVTAANSGSRSSSSSFPLIDPRLFDAKFDLPLAVSSEAETGAVAEKLAPTPKPAVLPPPSPTQQQAGSPIPKVPIPALTQSTTPATINFDFVDSAPLETRRIAKPKSRIRRFQAQAPAAAPANAPAPVFPPASAPASAQAAQVNVPPAPVAAPQSSLSAPPSASDKGKGNASTSSLEAEPTCAEWDFVVLPGEILRALCEDWIQDCATFMSTSELCGNLSPRWIGNWKQSTLINLGGQLGQEIDEREYDQDDSASMVKVFFQYNLRRRMDGPDDNGKNAILRHVKGLAAKEGIDLGSVEI</sequence>
<evidence type="ECO:0000313" key="5">
    <source>
        <dbReference type="Proteomes" id="UP001302745"/>
    </source>
</evidence>
<feature type="transmembrane region" description="Helical" evidence="3">
    <location>
        <begin position="61"/>
        <end position="83"/>
    </location>
</feature>
<name>A0AAN6ZVA1_9PEZI</name>
<evidence type="ECO:0000256" key="2">
    <source>
        <dbReference type="SAM" id="MobiDB-lite"/>
    </source>
</evidence>
<dbReference type="AlphaFoldDB" id="A0AAN6ZVA1"/>
<organism evidence="4 5">
    <name type="scientific">Chaetomidium leptoderma</name>
    <dbReference type="NCBI Taxonomy" id="669021"/>
    <lineage>
        <taxon>Eukaryota</taxon>
        <taxon>Fungi</taxon>
        <taxon>Dikarya</taxon>
        <taxon>Ascomycota</taxon>
        <taxon>Pezizomycotina</taxon>
        <taxon>Sordariomycetes</taxon>
        <taxon>Sordariomycetidae</taxon>
        <taxon>Sordariales</taxon>
        <taxon>Chaetomiaceae</taxon>
        <taxon>Chaetomidium</taxon>
    </lineage>
</organism>
<comment type="caution">
    <text evidence="4">The sequence shown here is derived from an EMBL/GenBank/DDBJ whole genome shotgun (WGS) entry which is preliminary data.</text>
</comment>
<keyword evidence="5" id="KW-1185">Reference proteome</keyword>
<evidence type="ECO:0000256" key="1">
    <source>
        <dbReference type="SAM" id="Coils"/>
    </source>
</evidence>
<protein>
    <submittedName>
        <fullName evidence="4">Uncharacterized protein</fullName>
    </submittedName>
</protein>
<evidence type="ECO:0000256" key="3">
    <source>
        <dbReference type="SAM" id="Phobius"/>
    </source>
</evidence>
<feature type="coiled-coil region" evidence="1">
    <location>
        <begin position="110"/>
        <end position="137"/>
    </location>
</feature>
<feature type="transmembrane region" description="Helical" evidence="3">
    <location>
        <begin position="32"/>
        <end position="54"/>
    </location>
</feature>
<reference evidence="4" key="2">
    <citation type="submission" date="2023-05" db="EMBL/GenBank/DDBJ databases">
        <authorList>
            <consortium name="Lawrence Berkeley National Laboratory"/>
            <person name="Steindorff A."/>
            <person name="Hensen N."/>
            <person name="Bonometti L."/>
            <person name="Westerberg I."/>
            <person name="Brannstrom I.O."/>
            <person name="Guillou S."/>
            <person name="Cros-Aarteil S."/>
            <person name="Calhoun S."/>
            <person name="Haridas S."/>
            <person name="Kuo A."/>
            <person name="Mondo S."/>
            <person name="Pangilinan J."/>
            <person name="Riley R."/>
            <person name="Labutti K."/>
            <person name="Andreopoulos B."/>
            <person name="Lipzen A."/>
            <person name="Chen C."/>
            <person name="Yanf M."/>
            <person name="Daum C."/>
            <person name="Ng V."/>
            <person name="Clum A."/>
            <person name="Ohm R."/>
            <person name="Martin F."/>
            <person name="Silar P."/>
            <person name="Natvig D."/>
            <person name="Lalanne C."/>
            <person name="Gautier V."/>
            <person name="Ament-Velasquez S.L."/>
            <person name="Kruys A."/>
            <person name="Hutchinson M.I."/>
            <person name="Powell A.J."/>
            <person name="Barry K."/>
            <person name="Miller A.N."/>
            <person name="Grigoriev I.V."/>
            <person name="Debuchy R."/>
            <person name="Gladieux P."/>
            <person name="Thoren M.H."/>
            <person name="Johannesson H."/>
        </authorList>
    </citation>
    <scope>NUCLEOTIDE SEQUENCE</scope>
    <source>
        <strain evidence="4">CBS 538.74</strain>
    </source>
</reference>
<feature type="region of interest" description="Disordered" evidence="2">
    <location>
        <begin position="578"/>
        <end position="642"/>
    </location>
</feature>
<keyword evidence="3" id="KW-0812">Transmembrane</keyword>
<reference evidence="4" key="1">
    <citation type="journal article" date="2023" name="Mol. Phylogenet. Evol.">
        <title>Genome-scale phylogeny and comparative genomics of the fungal order Sordariales.</title>
        <authorList>
            <person name="Hensen N."/>
            <person name="Bonometti L."/>
            <person name="Westerberg I."/>
            <person name="Brannstrom I.O."/>
            <person name="Guillou S."/>
            <person name="Cros-Aarteil S."/>
            <person name="Calhoun S."/>
            <person name="Haridas S."/>
            <person name="Kuo A."/>
            <person name="Mondo S."/>
            <person name="Pangilinan J."/>
            <person name="Riley R."/>
            <person name="LaButti K."/>
            <person name="Andreopoulos B."/>
            <person name="Lipzen A."/>
            <person name="Chen C."/>
            <person name="Yan M."/>
            <person name="Daum C."/>
            <person name="Ng V."/>
            <person name="Clum A."/>
            <person name="Steindorff A."/>
            <person name="Ohm R.A."/>
            <person name="Martin F."/>
            <person name="Silar P."/>
            <person name="Natvig D.O."/>
            <person name="Lalanne C."/>
            <person name="Gautier V."/>
            <person name="Ament-Velasquez S.L."/>
            <person name="Kruys A."/>
            <person name="Hutchinson M.I."/>
            <person name="Powell A.J."/>
            <person name="Barry K."/>
            <person name="Miller A.N."/>
            <person name="Grigoriev I.V."/>
            <person name="Debuchy R."/>
            <person name="Gladieux P."/>
            <person name="Hiltunen Thoren M."/>
            <person name="Johannesson H."/>
        </authorList>
    </citation>
    <scope>NUCLEOTIDE SEQUENCE</scope>
    <source>
        <strain evidence="4">CBS 538.74</strain>
    </source>
</reference>
<feature type="compositionally biased region" description="Pro residues" evidence="2">
    <location>
        <begin position="515"/>
        <end position="526"/>
    </location>
</feature>
<feature type="compositionally biased region" description="Low complexity" evidence="2">
    <location>
        <begin position="579"/>
        <end position="591"/>
    </location>
</feature>
<accession>A0AAN6ZVA1</accession>
<keyword evidence="1" id="KW-0175">Coiled coil</keyword>
<evidence type="ECO:0000313" key="4">
    <source>
        <dbReference type="EMBL" id="KAK4151404.1"/>
    </source>
</evidence>
<proteinExistence type="predicted"/>